<reference evidence="1 2" key="1">
    <citation type="submission" date="2020-09" db="EMBL/GenBank/DDBJ databases">
        <title>Photobacterium sp. CAU 1568 isolated from sand of Sido Beach.</title>
        <authorList>
            <person name="Kim W."/>
        </authorList>
    </citation>
    <scope>NUCLEOTIDE SEQUENCE [LARGE SCALE GENOMIC DNA]</scope>
    <source>
        <strain evidence="1 2">CAU 1568</strain>
    </source>
</reference>
<evidence type="ECO:0000313" key="1">
    <source>
        <dbReference type="EMBL" id="MBD8515197.1"/>
    </source>
</evidence>
<name>A0ABR9BTP7_9GAMM</name>
<dbReference type="Proteomes" id="UP000649768">
    <property type="component" value="Unassembled WGS sequence"/>
</dbReference>
<proteinExistence type="predicted"/>
<evidence type="ECO:0000313" key="2">
    <source>
        <dbReference type="Proteomes" id="UP000649768"/>
    </source>
</evidence>
<sequence>MSQVNFLAYYKTFEDDIDKLSRYIEISEDNFKVYSIELTRLYLSICSEVDVIMKLLCGLLTDNQSKPKNMAGYLDIVVEHIPDFVGQEVRCSGLKEDFKPWAEVTKDQRPSWWVYHNKVKHDRSENYAKANLNNVLLALAGLFTVIVHYEYRNKYPGIDKQHWGSIDDTLRSVHTACKRFQILNYPFAYIPME</sequence>
<keyword evidence="2" id="KW-1185">Reference proteome</keyword>
<protein>
    <submittedName>
        <fullName evidence="1">Uncharacterized protein</fullName>
    </submittedName>
</protein>
<organism evidence="1 2">
    <name type="scientific">Photobacterium arenosum</name>
    <dbReference type="NCBI Taxonomy" id="2774143"/>
    <lineage>
        <taxon>Bacteria</taxon>
        <taxon>Pseudomonadati</taxon>
        <taxon>Pseudomonadota</taxon>
        <taxon>Gammaproteobacteria</taxon>
        <taxon>Vibrionales</taxon>
        <taxon>Vibrionaceae</taxon>
        <taxon>Photobacterium</taxon>
    </lineage>
</organism>
<dbReference type="RefSeq" id="WP_192017766.1">
    <property type="nucleotide sequence ID" value="NZ_JACYTP010000021.1"/>
</dbReference>
<accession>A0ABR9BTP7</accession>
<dbReference type="EMBL" id="JACYTP010000021">
    <property type="protein sequence ID" value="MBD8515197.1"/>
    <property type="molecule type" value="Genomic_DNA"/>
</dbReference>
<comment type="caution">
    <text evidence="1">The sequence shown here is derived from an EMBL/GenBank/DDBJ whole genome shotgun (WGS) entry which is preliminary data.</text>
</comment>
<gene>
    <name evidence="1" type="ORF">IFO68_21185</name>
</gene>